<dbReference type="OrthoDB" id="5324827at2759"/>
<evidence type="ECO:0000313" key="3">
    <source>
        <dbReference type="Proteomes" id="UP000024837"/>
    </source>
</evidence>
<name>W7I4M5_9PEZI</name>
<dbReference type="HOGENOM" id="CLU_027205_0_0_1"/>
<dbReference type="SUPFAM" id="SSF50978">
    <property type="entry name" value="WD40 repeat-like"/>
    <property type="match status" value="1"/>
</dbReference>
<evidence type="ECO:0000256" key="1">
    <source>
        <dbReference type="SAM" id="MobiDB-lite"/>
    </source>
</evidence>
<gene>
    <name evidence="2" type="ORF">DRE_03477</name>
</gene>
<protein>
    <submittedName>
        <fullName evidence="2">Uncharacterized protein</fullName>
    </submittedName>
</protein>
<accession>W7I4M5</accession>
<reference evidence="2 3" key="1">
    <citation type="submission" date="2013-05" db="EMBL/GenBank/DDBJ databases">
        <title>Drechslerella stenobrocha genome reveals carnivorous origination and mechanical trapping mechanism of predatory fungi.</title>
        <authorList>
            <person name="Liu X."/>
            <person name="Zhang W."/>
            <person name="Liu K."/>
        </authorList>
    </citation>
    <scope>NUCLEOTIDE SEQUENCE [LARGE SCALE GENOMIC DNA]</scope>
    <source>
        <strain evidence="2 3">248</strain>
    </source>
</reference>
<feature type="region of interest" description="Disordered" evidence="1">
    <location>
        <begin position="1"/>
        <end position="46"/>
    </location>
</feature>
<feature type="compositionally biased region" description="Polar residues" evidence="1">
    <location>
        <begin position="65"/>
        <end position="78"/>
    </location>
</feature>
<dbReference type="InterPro" id="IPR036322">
    <property type="entry name" value="WD40_repeat_dom_sf"/>
</dbReference>
<sequence>MEVSSSRYVTTRGDLDGSDLGTGSSSSISSSQTLPSISDSAVTAPDDLDARGSLLAVLANGRPASSSMGYEGYGQSSIPPAPPFATSGASGHSSAQHSQQPVVPDHDQYHPYGYFGPGPSDLVNMVNIKERSIQPLNQKLSKSTSRAKAPERRVRFNLEPVEEDVVSKAKRDDPLDAPIPCDPINCPEARLALENARLPHSLTFETSSSTKHAQSAAPYYRYHTAPSSSSDTSLYHEGFYHSDLYSGLGHTQNPTKASLISSSASRRSSGAPCSSGYPNGIRRGLIGTPSPAYGLPRPAAHISEVEGDNQFPIDSGAGHLVRSINDLEILIAPSAPPNCQDPPSRGRVGNDSEWLGHDRHQRNLGETVLDVDLSPDSTSAKKPKEIFRKLLGNRTPRYSETGVSPFIPKLECNQHMQYSNLEARKEWAFVAVSPDSKTIVGICDRECFMTYSMDLLGDSPGTRMVVCGEFEGEPLAIAVSNTHLAILTLTMLQVFDHHNGRKIYEWTSDKSVAAENFTSLVFANSGLELCVGLTNGTIQFHYVPAEDQQDYDPDDIGFRRGDPRMDIALSSGDYAFTMSFSGDDMRFACGTQKRMLVVYGFQMATGWELRNKFKFSDWVCARHAI</sequence>
<feature type="compositionally biased region" description="Low complexity" evidence="1">
    <location>
        <begin position="87"/>
        <end position="100"/>
    </location>
</feature>
<feature type="region of interest" description="Disordered" evidence="1">
    <location>
        <begin position="254"/>
        <end position="281"/>
    </location>
</feature>
<dbReference type="Proteomes" id="UP000024837">
    <property type="component" value="Unassembled WGS sequence"/>
</dbReference>
<feature type="compositionally biased region" description="Low complexity" evidence="1">
    <location>
        <begin position="18"/>
        <end position="40"/>
    </location>
</feature>
<evidence type="ECO:0000313" key="2">
    <source>
        <dbReference type="EMBL" id="EWC47108.1"/>
    </source>
</evidence>
<feature type="region of interest" description="Disordered" evidence="1">
    <location>
        <begin position="65"/>
        <end position="102"/>
    </location>
</feature>
<dbReference type="AlphaFoldDB" id="W7I4M5"/>
<feature type="compositionally biased region" description="Low complexity" evidence="1">
    <location>
        <begin position="257"/>
        <end position="275"/>
    </location>
</feature>
<dbReference type="EMBL" id="KI966412">
    <property type="protein sequence ID" value="EWC47108.1"/>
    <property type="molecule type" value="Genomic_DNA"/>
</dbReference>
<proteinExistence type="predicted"/>
<keyword evidence="3" id="KW-1185">Reference proteome</keyword>
<organism evidence="2 3">
    <name type="scientific">Drechslerella stenobrocha 248</name>
    <dbReference type="NCBI Taxonomy" id="1043628"/>
    <lineage>
        <taxon>Eukaryota</taxon>
        <taxon>Fungi</taxon>
        <taxon>Dikarya</taxon>
        <taxon>Ascomycota</taxon>
        <taxon>Pezizomycotina</taxon>
        <taxon>Orbiliomycetes</taxon>
        <taxon>Orbiliales</taxon>
        <taxon>Orbiliaceae</taxon>
        <taxon>Drechslerella</taxon>
    </lineage>
</organism>